<sequence>MERFALLTPKETTHVPIYTAVAGVIDVLGESAILIESLYQRRRFAKHSKNSDPEVTKRLADLDRFLEKIHCRVFSPKDDKHLLPPSTPCMDQSQTQSDEPKSRAASTKVWDVL</sequence>
<dbReference type="Proteomes" id="UP000094043">
    <property type="component" value="Chromosome 2"/>
</dbReference>
<dbReference type="KEGG" id="cdep:91085731"/>
<proteinExistence type="predicted"/>
<name>A0AAJ8LZC4_9TREE</name>
<keyword evidence="3" id="KW-1185">Reference proteome</keyword>
<evidence type="ECO:0000313" key="3">
    <source>
        <dbReference type="Proteomes" id="UP000094043"/>
    </source>
</evidence>
<dbReference type="EMBL" id="CP143785">
    <property type="protein sequence ID" value="WVN86355.1"/>
    <property type="molecule type" value="Genomic_DNA"/>
</dbReference>
<feature type="region of interest" description="Disordered" evidence="1">
    <location>
        <begin position="77"/>
        <end position="113"/>
    </location>
</feature>
<accession>A0AAJ8LZC4</accession>
<reference evidence="2" key="3">
    <citation type="submission" date="2024-01" db="EMBL/GenBank/DDBJ databases">
        <authorList>
            <person name="Coelho M.A."/>
            <person name="David-Palma M."/>
            <person name="Shea T."/>
            <person name="Sun S."/>
            <person name="Cuomo C.A."/>
            <person name="Heitman J."/>
        </authorList>
    </citation>
    <scope>NUCLEOTIDE SEQUENCE</scope>
    <source>
        <strain evidence="2">CBS 7841</strain>
    </source>
</reference>
<evidence type="ECO:0000256" key="1">
    <source>
        <dbReference type="SAM" id="MobiDB-lite"/>
    </source>
</evidence>
<evidence type="ECO:0000313" key="2">
    <source>
        <dbReference type="EMBL" id="WVN86355.1"/>
    </source>
</evidence>
<dbReference type="GeneID" id="91085731"/>
<protein>
    <submittedName>
        <fullName evidence="2">Uncharacterized protein</fullName>
    </submittedName>
</protein>
<dbReference type="RefSeq" id="XP_066067055.1">
    <property type="nucleotide sequence ID" value="XM_066210958.1"/>
</dbReference>
<dbReference type="AlphaFoldDB" id="A0AAJ8LZC4"/>
<reference evidence="2" key="2">
    <citation type="journal article" date="2022" name="Elife">
        <title>Obligate sexual reproduction of a homothallic fungus closely related to the Cryptococcus pathogenic species complex.</title>
        <authorList>
            <person name="Passer A.R."/>
            <person name="Clancey S.A."/>
            <person name="Shea T."/>
            <person name="David-Palma M."/>
            <person name="Averette A.F."/>
            <person name="Boekhout T."/>
            <person name="Porcel B.M."/>
            <person name="Nowrousian M."/>
            <person name="Cuomo C.A."/>
            <person name="Sun S."/>
            <person name="Heitman J."/>
            <person name="Coelho M.A."/>
        </authorList>
    </citation>
    <scope>NUCLEOTIDE SEQUENCE</scope>
    <source>
        <strain evidence="2">CBS 7841</strain>
    </source>
</reference>
<gene>
    <name evidence="2" type="ORF">L203_101518</name>
</gene>
<organism evidence="2 3">
    <name type="scientific">Cryptococcus depauperatus CBS 7841</name>
    <dbReference type="NCBI Taxonomy" id="1295531"/>
    <lineage>
        <taxon>Eukaryota</taxon>
        <taxon>Fungi</taxon>
        <taxon>Dikarya</taxon>
        <taxon>Basidiomycota</taxon>
        <taxon>Agaricomycotina</taxon>
        <taxon>Tremellomycetes</taxon>
        <taxon>Tremellales</taxon>
        <taxon>Cryptococcaceae</taxon>
        <taxon>Cryptococcus</taxon>
    </lineage>
</organism>
<reference evidence="2" key="1">
    <citation type="submission" date="2016-06" db="EMBL/GenBank/DDBJ databases">
        <authorList>
            <person name="Cuomo C."/>
            <person name="Litvintseva A."/>
            <person name="Heitman J."/>
            <person name="Chen Y."/>
            <person name="Sun S."/>
            <person name="Springer D."/>
            <person name="Dromer F."/>
            <person name="Young S."/>
            <person name="Zeng Q."/>
            <person name="Chapman S."/>
            <person name="Gujja S."/>
            <person name="Saif S."/>
            <person name="Birren B."/>
        </authorList>
    </citation>
    <scope>NUCLEOTIDE SEQUENCE</scope>
    <source>
        <strain evidence="2">CBS 7841</strain>
    </source>
</reference>